<dbReference type="PROSITE" id="PS00217">
    <property type="entry name" value="SUGAR_TRANSPORT_2"/>
    <property type="match status" value="1"/>
</dbReference>
<sequence>MAMTRMDSQPNQRLSFAELLASRPIGFHQLILVALLLLVLVIDGIDIQLLSLVAPVILDEWSVDKADFGPALAGALIGMSAGSLIGGALGDRFGRRRVLILSVVGFGIATVLAGTTQGVAGMAVLRIISGIGFGAAAPNAVALANEWLPEGVRARATSLLSIGTPAGGMIGASLALSVLPVWGWRGSFYACGILTLAVTIGIILLVRESPAFLAATGNARQAQKNAQQIMGNIGTAQLRFDNVGDTPGGGRGGFLSRAYLRLNLGAGLAFFVIAYVSYALVAWTAIMLTSLGFSMAQALVAVFAFNLAAVGAAVATGFVLGTLGSRATLAGSSTLLLLVIGLLAWQLNASAQSGTALAVQILTGCAGGFAGAAMATIYSMMAAGYDVACRSAGLGFGMTLGRAGGILASLVGGYLLELRQSDPIPFLAALALAATMGIGCAFLSDRHIPQQAKSIAPAAGQ</sequence>
<feature type="transmembrane region" description="Helical" evidence="5">
    <location>
        <begin position="327"/>
        <end position="345"/>
    </location>
</feature>
<dbReference type="PANTHER" id="PTHR23508:SF10">
    <property type="entry name" value="CARBOXYLIC ACID TRANSPORTER PROTEIN HOMOLOG"/>
    <property type="match status" value="1"/>
</dbReference>
<dbReference type="GO" id="GO:0046943">
    <property type="term" value="F:carboxylic acid transmembrane transporter activity"/>
    <property type="evidence" value="ECO:0007669"/>
    <property type="project" value="TreeGrafter"/>
</dbReference>
<evidence type="ECO:0000256" key="1">
    <source>
        <dbReference type="ARBA" id="ARBA00004141"/>
    </source>
</evidence>
<dbReference type="Proteomes" id="UP000469430">
    <property type="component" value="Unassembled WGS sequence"/>
</dbReference>
<evidence type="ECO:0000313" key="8">
    <source>
        <dbReference type="Proteomes" id="UP000469430"/>
    </source>
</evidence>
<keyword evidence="3 5" id="KW-1133">Transmembrane helix</keyword>
<feature type="transmembrane region" description="Helical" evidence="5">
    <location>
        <begin position="123"/>
        <end position="144"/>
    </location>
</feature>
<dbReference type="PANTHER" id="PTHR23508">
    <property type="entry name" value="CARBOXYLIC ACID TRANSPORTER PROTEIN HOMOLOG"/>
    <property type="match status" value="1"/>
</dbReference>
<feature type="domain" description="Major facilitator superfamily (MFS) profile" evidence="6">
    <location>
        <begin position="32"/>
        <end position="448"/>
    </location>
</feature>
<dbReference type="EMBL" id="WTYJ01000001">
    <property type="protein sequence ID" value="MXO98230.1"/>
    <property type="molecule type" value="Genomic_DNA"/>
</dbReference>
<evidence type="ECO:0000256" key="4">
    <source>
        <dbReference type="ARBA" id="ARBA00023136"/>
    </source>
</evidence>
<dbReference type="RefSeq" id="WP_161389890.1">
    <property type="nucleotide sequence ID" value="NZ_JBHSCP010000001.1"/>
</dbReference>
<gene>
    <name evidence="7" type="ORF">GRI97_04420</name>
</gene>
<comment type="subcellular location">
    <subcellularLocation>
        <location evidence="1">Membrane</location>
        <topology evidence="1">Multi-pass membrane protein</topology>
    </subcellularLocation>
</comment>
<dbReference type="AlphaFoldDB" id="A0A6I4TSS6"/>
<comment type="caution">
    <text evidence="7">The sequence shown here is derived from an EMBL/GenBank/DDBJ whole genome shotgun (WGS) entry which is preliminary data.</text>
</comment>
<accession>A0A6I4TSS6</accession>
<dbReference type="GO" id="GO:0005886">
    <property type="term" value="C:plasma membrane"/>
    <property type="evidence" value="ECO:0007669"/>
    <property type="project" value="TreeGrafter"/>
</dbReference>
<feature type="transmembrane region" description="Helical" evidence="5">
    <location>
        <begin position="187"/>
        <end position="206"/>
    </location>
</feature>
<dbReference type="Gene3D" id="1.20.1250.20">
    <property type="entry name" value="MFS general substrate transporter like domains"/>
    <property type="match status" value="1"/>
</dbReference>
<feature type="transmembrane region" description="Helical" evidence="5">
    <location>
        <begin position="392"/>
        <end position="412"/>
    </location>
</feature>
<evidence type="ECO:0000313" key="7">
    <source>
        <dbReference type="EMBL" id="MXO98230.1"/>
    </source>
</evidence>
<evidence type="ECO:0000259" key="6">
    <source>
        <dbReference type="PROSITE" id="PS50850"/>
    </source>
</evidence>
<dbReference type="InterPro" id="IPR011701">
    <property type="entry name" value="MFS"/>
</dbReference>
<protein>
    <submittedName>
        <fullName evidence="7">MFS transporter</fullName>
    </submittedName>
</protein>
<feature type="transmembrane region" description="Helical" evidence="5">
    <location>
        <begin position="298"/>
        <end position="320"/>
    </location>
</feature>
<feature type="transmembrane region" description="Helical" evidence="5">
    <location>
        <begin position="68"/>
        <end position="86"/>
    </location>
</feature>
<reference evidence="7 8" key="1">
    <citation type="submission" date="2019-12" db="EMBL/GenBank/DDBJ databases">
        <title>Genomic-based taxomic classification of the family Erythrobacteraceae.</title>
        <authorList>
            <person name="Xu L."/>
        </authorList>
    </citation>
    <scope>NUCLEOTIDE SEQUENCE [LARGE SCALE GENOMIC DNA]</scope>
    <source>
        <strain evidence="7 8">S36</strain>
    </source>
</reference>
<keyword evidence="8" id="KW-1185">Reference proteome</keyword>
<dbReference type="InterPro" id="IPR020846">
    <property type="entry name" value="MFS_dom"/>
</dbReference>
<dbReference type="InterPro" id="IPR036259">
    <property type="entry name" value="MFS_trans_sf"/>
</dbReference>
<organism evidence="7 8">
    <name type="scientific">Croceibacterium xixiisoli</name>
    <dbReference type="NCBI Taxonomy" id="1476466"/>
    <lineage>
        <taxon>Bacteria</taxon>
        <taxon>Pseudomonadati</taxon>
        <taxon>Pseudomonadota</taxon>
        <taxon>Alphaproteobacteria</taxon>
        <taxon>Sphingomonadales</taxon>
        <taxon>Erythrobacteraceae</taxon>
        <taxon>Croceibacterium</taxon>
    </lineage>
</organism>
<feature type="transmembrane region" description="Helical" evidence="5">
    <location>
        <begin position="98"/>
        <end position="117"/>
    </location>
</feature>
<dbReference type="OrthoDB" id="9784658at2"/>
<proteinExistence type="predicted"/>
<dbReference type="SUPFAM" id="SSF103473">
    <property type="entry name" value="MFS general substrate transporter"/>
    <property type="match status" value="1"/>
</dbReference>
<feature type="transmembrane region" description="Helical" evidence="5">
    <location>
        <begin position="264"/>
        <end position="286"/>
    </location>
</feature>
<evidence type="ECO:0000256" key="3">
    <source>
        <dbReference type="ARBA" id="ARBA00022989"/>
    </source>
</evidence>
<dbReference type="InterPro" id="IPR005829">
    <property type="entry name" value="Sugar_transporter_CS"/>
</dbReference>
<evidence type="ECO:0000256" key="2">
    <source>
        <dbReference type="ARBA" id="ARBA00022692"/>
    </source>
</evidence>
<feature type="transmembrane region" description="Helical" evidence="5">
    <location>
        <begin position="357"/>
        <end position="380"/>
    </location>
</feature>
<feature type="transmembrane region" description="Helical" evidence="5">
    <location>
        <begin position="424"/>
        <end position="443"/>
    </location>
</feature>
<keyword evidence="4 5" id="KW-0472">Membrane</keyword>
<name>A0A6I4TSS6_9SPHN</name>
<dbReference type="Pfam" id="PF07690">
    <property type="entry name" value="MFS_1"/>
    <property type="match status" value="1"/>
</dbReference>
<evidence type="ECO:0000256" key="5">
    <source>
        <dbReference type="SAM" id="Phobius"/>
    </source>
</evidence>
<feature type="transmembrane region" description="Helical" evidence="5">
    <location>
        <begin position="156"/>
        <end position="181"/>
    </location>
</feature>
<keyword evidence="2 5" id="KW-0812">Transmembrane</keyword>
<dbReference type="PROSITE" id="PS50850">
    <property type="entry name" value="MFS"/>
    <property type="match status" value="1"/>
</dbReference>